<comment type="catalytic activity">
    <reaction evidence="1">
        <text>a beta-lactam + H2O = a substituted beta-amino acid</text>
        <dbReference type="Rhea" id="RHEA:20401"/>
        <dbReference type="ChEBI" id="CHEBI:15377"/>
        <dbReference type="ChEBI" id="CHEBI:35627"/>
        <dbReference type="ChEBI" id="CHEBI:140347"/>
        <dbReference type="EC" id="3.5.2.6"/>
    </reaction>
</comment>
<accession>A0ABM8PMB4</accession>
<dbReference type="RefSeq" id="WP_142592618.1">
    <property type="nucleotide sequence ID" value="NZ_CABFWF030000011.1"/>
</dbReference>
<reference evidence="6 7" key="1">
    <citation type="submission" date="2020-11" db="EMBL/GenBank/DDBJ databases">
        <authorList>
            <person name="Lassalle F."/>
        </authorList>
    </citation>
    <scope>NUCLEOTIDE SEQUENCE [LARGE SCALE GENOMIC DNA]</scope>
    <source>
        <strain evidence="6 7">JC140</strain>
    </source>
</reference>
<dbReference type="Proteomes" id="UP000606921">
    <property type="component" value="Unassembled WGS sequence"/>
</dbReference>
<dbReference type="PANTHER" id="PTHR35333">
    <property type="entry name" value="BETA-LACTAMASE"/>
    <property type="match status" value="1"/>
</dbReference>
<keyword evidence="4" id="KW-0732">Signal</keyword>
<dbReference type="Gene3D" id="3.40.710.10">
    <property type="entry name" value="DD-peptidase/beta-lactamase superfamily"/>
    <property type="match status" value="1"/>
</dbReference>
<dbReference type="EMBL" id="CABFWF030000011">
    <property type="protein sequence ID" value="CAD7037550.1"/>
    <property type="molecule type" value="Genomic_DNA"/>
</dbReference>
<gene>
    <name evidence="6" type="ORF">REJC140_03675</name>
</gene>
<dbReference type="Pfam" id="PF13354">
    <property type="entry name" value="Beta-lactamase2"/>
    <property type="match status" value="1"/>
</dbReference>
<evidence type="ECO:0000259" key="5">
    <source>
        <dbReference type="Pfam" id="PF13354"/>
    </source>
</evidence>
<evidence type="ECO:0000313" key="7">
    <source>
        <dbReference type="Proteomes" id="UP000606921"/>
    </source>
</evidence>
<proteinExistence type="inferred from homology"/>
<evidence type="ECO:0000256" key="1">
    <source>
        <dbReference type="ARBA" id="ARBA00001526"/>
    </source>
</evidence>
<dbReference type="EC" id="3.5.2.6" evidence="3"/>
<protein>
    <recommendedName>
        <fullName evidence="3">beta-lactamase</fullName>
        <ecNumber evidence="3">3.5.2.6</ecNumber>
    </recommendedName>
</protein>
<dbReference type="SUPFAM" id="SSF56601">
    <property type="entry name" value="beta-lactamase/transpeptidase-like"/>
    <property type="match status" value="1"/>
</dbReference>
<comment type="caution">
    <text evidence="6">The sequence shown here is derived from an EMBL/GenBank/DDBJ whole genome shotgun (WGS) entry which is preliminary data.</text>
</comment>
<dbReference type="InterPro" id="IPR012338">
    <property type="entry name" value="Beta-lactam/transpept-like"/>
</dbReference>
<dbReference type="PANTHER" id="PTHR35333:SF3">
    <property type="entry name" value="BETA-LACTAMASE-TYPE TRANSPEPTIDASE FOLD CONTAINING PROTEIN"/>
    <property type="match status" value="1"/>
</dbReference>
<evidence type="ECO:0000256" key="4">
    <source>
        <dbReference type="SAM" id="SignalP"/>
    </source>
</evidence>
<dbReference type="InterPro" id="IPR000871">
    <property type="entry name" value="Beta-lactam_class-A"/>
</dbReference>
<evidence type="ECO:0000256" key="3">
    <source>
        <dbReference type="ARBA" id="ARBA00012865"/>
    </source>
</evidence>
<dbReference type="InterPro" id="IPR045155">
    <property type="entry name" value="Beta-lactam_cat"/>
</dbReference>
<name>A0ABM8PMB4_9HYPH</name>
<feature type="chain" id="PRO_5047004416" description="beta-lactamase" evidence="4">
    <location>
        <begin position="25"/>
        <end position="294"/>
    </location>
</feature>
<feature type="domain" description="Beta-lactamase class A catalytic" evidence="5">
    <location>
        <begin position="48"/>
        <end position="259"/>
    </location>
</feature>
<keyword evidence="7" id="KW-1185">Reference proteome</keyword>
<dbReference type="NCBIfam" id="NF033103">
    <property type="entry name" value="bla_class_A"/>
    <property type="match status" value="1"/>
</dbReference>
<evidence type="ECO:0000256" key="2">
    <source>
        <dbReference type="ARBA" id="ARBA00009009"/>
    </source>
</evidence>
<sequence length="294" mass="31214">MRFLSLVPIAMLTLTVGVVSPAAADTVAETAAEVEADLGGRVGVLLQQYGEAPAATYRADERFPLASTFKALACGAALSRVDAGEQDLEAIIKYGADDIVTYSPITEKHVGVGMTLGDLCHATITLSDNTAGNLVLDSVGGPSGFTAFMRKIGDEVTRLDRWEPELNEALPDDPRDTTTPRAVVTTLERLLLGDVLLPASRRQLEEWMIADQVADKLIRASLPKGWTIGDKTGAGERGSRSIIAIIRPPQGKPWLAGIYLTGSDADMDKRNEAVAMVGAAIVRAIENAVENGTD</sequence>
<comment type="similarity">
    <text evidence="2">Belongs to the class-A beta-lactamase family.</text>
</comment>
<evidence type="ECO:0000313" key="6">
    <source>
        <dbReference type="EMBL" id="CAD7037550.1"/>
    </source>
</evidence>
<feature type="signal peptide" evidence="4">
    <location>
        <begin position="1"/>
        <end position="24"/>
    </location>
</feature>
<dbReference type="PRINTS" id="PR00118">
    <property type="entry name" value="BLACTAMASEA"/>
</dbReference>
<organism evidence="6 7">
    <name type="scientific">Pseudorhizobium endolithicum</name>
    <dbReference type="NCBI Taxonomy" id="1191678"/>
    <lineage>
        <taxon>Bacteria</taxon>
        <taxon>Pseudomonadati</taxon>
        <taxon>Pseudomonadota</taxon>
        <taxon>Alphaproteobacteria</taxon>
        <taxon>Hyphomicrobiales</taxon>
        <taxon>Rhizobiaceae</taxon>
        <taxon>Rhizobium/Agrobacterium group</taxon>
        <taxon>Pseudorhizobium</taxon>
    </lineage>
</organism>